<dbReference type="Proteomes" id="UP001283361">
    <property type="component" value="Unassembled WGS sequence"/>
</dbReference>
<feature type="region of interest" description="Disordered" evidence="1">
    <location>
        <begin position="19"/>
        <end position="68"/>
    </location>
</feature>
<evidence type="ECO:0000256" key="1">
    <source>
        <dbReference type="SAM" id="MobiDB-lite"/>
    </source>
</evidence>
<dbReference type="EMBL" id="JAWDGP010007625">
    <property type="protein sequence ID" value="KAK3711038.1"/>
    <property type="molecule type" value="Genomic_DNA"/>
</dbReference>
<sequence length="68" mass="7313">MKSQIEPVSLPREVNVPAARLEANSSAAHLSPSPPPSHRLLPGSVDLRPPPIAQDKRSAISGSHQERF</sequence>
<name>A0AAE0XTP5_9GAST</name>
<gene>
    <name evidence="2" type="ORF">RRG08_009627</name>
</gene>
<accession>A0AAE0XTP5</accession>
<comment type="caution">
    <text evidence="2">The sequence shown here is derived from an EMBL/GenBank/DDBJ whole genome shotgun (WGS) entry which is preliminary data.</text>
</comment>
<evidence type="ECO:0000313" key="3">
    <source>
        <dbReference type="Proteomes" id="UP001283361"/>
    </source>
</evidence>
<keyword evidence="3" id="KW-1185">Reference proteome</keyword>
<proteinExistence type="predicted"/>
<reference evidence="2" key="1">
    <citation type="journal article" date="2023" name="G3 (Bethesda)">
        <title>A reference genome for the long-term kleptoplast-retaining sea slug Elysia crispata morphotype clarki.</title>
        <authorList>
            <person name="Eastman K.E."/>
            <person name="Pendleton A.L."/>
            <person name="Shaikh M.A."/>
            <person name="Suttiyut T."/>
            <person name="Ogas R."/>
            <person name="Tomko P."/>
            <person name="Gavelis G."/>
            <person name="Widhalm J.R."/>
            <person name="Wisecaver J.H."/>
        </authorList>
    </citation>
    <scope>NUCLEOTIDE SEQUENCE</scope>
    <source>
        <strain evidence="2">ECLA1</strain>
    </source>
</reference>
<organism evidence="2 3">
    <name type="scientific">Elysia crispata</name>
    <name type="common">lettuce slug</name>
    <dbReference type="NCBI Taxonomy" id="231223"/>
    <lineage>
        <taxon>Eukaryota</taxon>
        <taxon>Metazoa</taxon>
        <taxon>Spiralia</taxon>
        <taxon>Lophotrochozoa</taxon>
        <taxon>Mollusca</taxon>
        <taxon>Gastropoda</taxon>
        <taxon>Heterobranchia</taxon>
        <taxon>Euthyneura</taxon>
        <taxon>Panpulmonata</taxon>
        <taxon>Sacoglossa</taxon>
        <taxon>Placobranchoidea</taxon>
        <taxon>Plakobranchidae</taxon>
        <taxon>Elysia</taxon>
    </lineage>
</organism>
<evidence type="ECO:0000313" key="2">
    <source>
        <dbReference type="EMBL" id="KAK3711038.1"/>
    </source>
</evidence>
<dbReference type="AlphaFoldDB" id="A0AAE0XTP5"/>
<feature type="compositionally biased region" description="Basic and acidic residues" evidence="1">
    <location>
        <begin position="54"/>
        <end position="68"/>
    </location>
</feature>
<protein>
    <submittedName>
        <fullName evidence="2">Uncharacterized protein</fullName>
    </submittedName>
</protein>